<evidence type="ECO:0000313" key="3">
    <source>
        <dbReference type="Proteomes" id="UP000015105"/>
    </source>
</evidence>
<evidence type="ECO:0000313" key="2">
    <source>
        <dbReference type="EnsemblPlants" id="AET3Gv20855300.11"/>
    </source>
</evidence>
<reference evidence="2" key="5">
    <citation type="journal article" date="2021" name="G3 (Bethesda)">
        <title>Aegilops tauschii genome assembly Aet v5.0 features greater sequence contiguity and improved annotation.</title>
        <authorList>
            <person name="Wang L."/>
            <person name="Zhu T."/>
            <person name="Rodriguez J.C."/>
            <person name="Deal K.R."/>
            <person name="Dubcovsky J."/>
            <person name="McGuire P.E."/>
            <person name="Lux T."/>
            <person name="Spannagl M."/>
            <person name="Mayer K.F.X."/>
            <person name="Baldrich P."/>
            <person name="Meyers B.C."/>
            <person name="Huo N."/>
            <person name="Gu Y.Q."/>
            <person name="Zhou H."/>
            <person name="Devos K.M."/>
            <person name="Bennetzen J.L."/>
            <person name="Unver T."/>
            <person name="Budak H."/>
            <person name="Gulick P.J."/>
            <person name="Galiba G."/>
            <person name="Kalapos B."/>
            <person name="Nelson D.R."/>
            <person name="Li P."/>
            <person name="You F.M."/>
            <person name="Luo M.C."/>
            <person name="Dvorak J."/>
        </authorList>
    </citation>
    <scope>NUCLEOTIDE SEQUENCE [LARGE SCALE GENOMIC DNA]</scope>
    <source>
        <strain evidence="2">cv. AL8/78</strain>
    </source>
</reference>
<reference evidence="2" key="3">
    <citation type="journal article" date="2017" name="Nature">
        <title>Genome sequence of the progenitor of the wheat D genome Aegilops tauschii.</title>
        <authorList>
            <person name="Luo M.C."/>
            <person name="Gu Y.Q."/>
            <person name="Puiu D."/>
            <person name="Wang H."/>
            <person name="Twardziok S.O."/>
            <person name="Deal K.R."/>
            <person name="Huo N."/>
            <person name="Zhu T."/>
            <person name="Wang L."/>
            <person name="Wang Y."/>
            <person name="McGuire P.E."/>
            <person name="Liu S."/>
            <person name="Long H."/>
            <person name="Ramasamy R.K."/>
            <person name="Rodriguez J.C."/>
            <person name="Van S.L."/>
            <person name="Yuan L."/>
            <person name="Wang Z."/>
            <person name="Xia Z."/>
            <person name="Xiao L."/>
            <person name="Anderson O.D."/>
            <person name="Ouyang S."/>
            <person name="Liang Y."/>
            <person name="Zimin A.V."/>
            <person name="Pertea G."/>
            <person name="Qi P."/>
            <person name="Bennetzen J.L."/>
            <person name="Dai X."/>
            <person name="Dawson M.W."/>
            <person name="Muller H.G."/>
            <person name="Kugler K."/>
            <person name="Rivarola-Duarte L."/>
            <person name="Spannagl M."/>
            <person name="Mayer K.F.X."/>
            <person name="Lu F.H."/>
            <person name="Bevan M.W."/>
            <person name="Leroy P."/>
            <person name="Li P."/>
            <person name="You F.M."/>
            <person name="Sun Q."/>
            <person name="Liu Z."/>
            <person name="Lyons E."/>
            <person name="Wicker T."/>
            <person name="Salzberg S.L."/>
            <person name="Devos K.M."/>
            <person name="Dvorak J."/>
        </authorList>
    </citation>
    <scope>NUCLEOTIDE SEQUENCE [LARGE SCALE GENOMIC DNA]</scope>
    <source>
        <strain evidence="2">cv. AL8/78</strain>
    </source>
</reference>
<dbReference type="Proteomes" id="UP000015105">
    <property type="component" value="Chromosome 3D"/>
</dbReference>
<organism evidence="2 3">
    <name type="scientific">Aegilops tauschii subsp. strangulata</name>
    <name type="common">Goatgrass</name>
    <dbReference type="NCBI Taxonomy" id="200361"/>
    <lineage>
        <taxon>Eukaryota</taxon>
        <taxon>Viridiplantae</taxon>
        <taxon>Streptophyta</taxon>
        <taxon>Embryophyta</taxon>
        <taxon>Tracheophyta</taxon>
        <taxon>Spermatophyta</taxon>
        <taxon>Magnoliopsida</taxon>
        <taxon>Liliopsida</taxon>
        <taxon>Poales</taxon>
        <taxon>Poaceae</taxon>
        <taxon>BOP clade</taxon>
        <taxon>Pooideae</taxon>
        <taxon>Triticodae</taxon>
        <taxon>Triticeae</taxon>
        <taxon>Triticinae</taxon>
        <taxon>Aegilops</taxon>
    </lineage>
</organism>
<name>A0A453G1P9_AEGTS</name>
<accession>A0A453G1P9</accession>
<dbReference type="Gramene" id="AET3Gv20855300.11">
    <property type="protein sequence ID" value="AET3Gv20855300.11"/>
    <property type="gene ID" value="AET3Gv20855300"/>
</dbReference>
<proteinExistence type="predicted"/>
<feature type="region of interest" description="Disordered" evidence="1">
    <location>
        <begin position="96"/>
        <end position="123"/>
    </location>
</feature>
<reference evidence="3" key="2">
    <citation type="journal article" date="2017" name="Nat. Plants">
        <title>The Aegilops tauschii genome reveals multiple impacts of transposons.</title>
        <authorList>
            <person name="Zhao G."/>
            <person name="Zou C."/>
            <person name="Li K."/>
            <person name="Wang K."/>
            <person name="Li T."/>
            <person name="Gao L."/>
            <person name="Zhang X."/>
            <person name="Wang H."/>
            <person name="Yang Z."/>
            <person name="Liu X."/>
            <person name="Jiang W."/>
            <person name="Mao L."/>
            <person name="Kong X."/>
            <person name="Jiao Y."/>
            <person name="Jia J."/>
        </authorList>
    </citation>
    <scope>NUCLEOTIDE SEQUENCE [LARGE SCALE GENOMIC DNA]</scope>
    <source>
        <strain evidence="3">cv. AL8/78</strain>
    </source>
</reference>
<feature type="compositionally biased region" description="Basic residues" evidence="1">
    <location>
        <begin position="12"/>
        <end position="25"/>
    </location>
</feature>
<protein>
    <submittedName>
        <fullName evidence="2">Uncharacterized protein</fullName>
    </submittedName>
</protein>
<dbReference type="EnsemblPlants" id="AET3Gv20855300.11">
    <property type="protein sequence ID" value="AET3Gv20855300.11"/>
    <property type="gene ID" value="AET3Gv20855300"/>
</dbReference>
<reference evidence="3" key="1">
    <citation type="journal article" date="2014" name="Science">
        <title>Ancient hybridizations among the ancestral genomes of bread wheat.</title>
        <authorList>
            <consortium name="International Wheat Genome Sequencing Consortium,"/>
            <person name="Marcussen T."/>
            <person name="Sandve S.R."/>
            <person name="Heier L."/>
            <person name="Spannagl M."/>
            <person name="Pfeifer M."/>
            <person name="Jakobsen K.S."/>
            <person name="Wulff B.B."/>
            <person name="Steuernagel B."/>
            <person name="Mayer K.F."/>
            <person name="Olsen O.A."/>
        </authorList>
    </citation>
    <scope>NUCLEOTIDE SEQUENCE [LARGE SCALE GENOMIC DNA]</scope>
    <source>
        <strain evidence="3">cv. AL8/78</strain>
    </source>
</reference>
<dbReference type="AlphaFoldDB" id="A0A453G1P9"/>
<sequence length="202" mass="22557">WPSLAVSLFHTTRGHGRRRPLGSRCRRYEPSPTPSSSSLPRHVAVPLLGRRPGLPRITSRSSRSLDPELLLCFFPTRPKPTSSPLDPEWIVKLPEAPSRSARPHPLAPPRRSSAAGRTNCREHRRRWAPDVQIRSLSLPRRRPCRRRLHRFLTRTTPLQFVSSASLCPIWSPLTASIGWVTAAQAQLPSPASPAPRVPAGPM</sequence>
<reference evidence="2" key="4">
    <citation type="submission" date="2019-03" db="UniProtKB">
        <authorList>
            <consortium name="EnsemblPlants"/>
        </authorList>
    </citation>
    <scope>IDENTIFICATION</scope>
</reference>
<feature type="region of interest" description="Disordered" evidence="1">
    <location>
        <begin position="12"/>
        <end position="41"/>
    </location>
</feature>
<evidence type="ECO:0000256" key="1">
    <source>
        <dbReference type="SAM" id="MobiDB-lite"/>
    </source>
</evidence>
<keyword evidence="3" id="KW-1185">Reference proteome</keyword>